<protein>
    <submittedName>
        <fullName evidence="2">Uncharacterized protein</fullName>
    </submittedName>
</protein>
<dbReference type="PANTHER" id="PTHR35394">
    <property type="entry name" value="DUF3176 DOMAIN-CONTAINING PROTEIN"/>
    <property type="match status" value="1"/>
</dbReference>
<dbReference type="EMBL" id="VCHE01000003">
    <property type="protein sequence ID" value="KAB2580562.1"/>
    <property type="molecule type" value="Genomic_DNA"/>
</dbReference>
<feature type="transmembrane region" description="Helical" evidence="1">
    <location>
        <begin position="87"/>
        <end position="110"/>
    </location>
</feature>
<feature type="transmembrane region" description="Helical" evidence="1">
    <location>
        <begin position="184"/>
        <end position="205"/>
    </location>
</feature>
<proteinExistence type="predicted"/>
<dbReference type="Pfam" id="PF11374">
    <property type="entry name" value="DUF3176"/>
    <property type="match status" value="1"/>
</dbReference>
<organism evidence="2 3">
    <name type="scientific">Lasiodiplodia theobromae</name>
    <dbReference type="NCBI Taxonomy" id="45133"/>
    <lineage>
        <taxon>Eukaryota</taxon>
        <taxon>Fungi</taxon>
        <taxon>Dikarya</taxon>
        <taxon>Ascomycota</taxon>
        <taxon>Pezizomycotina</taxon>
        <taxon>Dothideomycetes</taxon>
        <taxon>Dothideomycetes incertae sedis</taxon>
        <taxon>Botryosphaeriales</taxon>
        <taxon>Botryosphaeriaceae</taxon>
        <taxon>Lasiodiplodia</taxon>
    </lineage>
</organism>
<comment type="caution">
    <text evidence="2">The sequence shown here is derived from an EMBL/GenBank/DDBJ whole genome shotgun (WGS) entry which is preliminary data.</text>
</comment>
<dbReference type="PANTHER" id="PTHR35394:SF5">
    <property type="entry name" value="DUF3176 DOMAIN-CONTAINING PROTEIN"/>
    <property type="match status" value="1"/>
</dbReference>
<evidence type="ECO:0000313" key="2">
    <source>
        <dbReference type="EMBL" id="KAB2580562.1"/>
    </source>
</evidence>
<sequence length="644" mass="71927">MLQWAALRRGRLPLRLASTEQKHIDNLPLQTRDVNISAWDSSSTLNGDKDESLLDEKKSPVSQVTETISLRDEEPLKKRHASWLGDWWIWELFGIFGSAATLIAIVVILAKHNRAEQPEWKHASLNSLISGLSTLAKVFTLFPATRALSQMKWIWFASEDRKLSDLTIFDAASRGATGSIELLYSLRGGSLVTLGALVTILALAFEPFVQNVIRYHPQTVPSATEPAFLANVSFYDYSGQNYSWHTAAHPLLRTNVANAMYYFDKPELWAQPSYTCRTGDCTWGFVSTVTVRSECSDVSDKLVYSQVPMKDPAVFGYTKSVSFPGGPRIQYQEADDSVNPMGSVMYVQAITHDSPPWGIRAIEPRGNVNFAENLSWLDHSKASFIGTECTLIPCIRSFRAAVSNGNYREEDVKEWCKGGFTGGNFPIWQIQHPEWGPERGVRPGEVYGIGRNGFRGIDDFFHSSFNGYMDVEAPAVRFVPVQDGSVEGGGVQILRGMFTRKFASTERENSTHKINCSFASLATAITKSIRDAPYAEHGWESANMARGQTLVSAQYVEVRWSWLMLPILVWALSTVAYVGTAWETRRAKLQLWGSNPLPLLFLYEDANSKRGLHGGTSEAAFVERSEKIKVRLHVSETEARLVDA</sequence>
<evidence type="ECO:0000256" key="1">
    <source>
        <dbReference type="SAM" id="Phobius"/>
    </source>
</evidence>
<reference evidence="2 3" key="1">
    <citation type="journal article" date="2019" name="Sci. Rep.">
        <title>A multi-omics analysis of the grapevine pathogen Lasiodiplodia theobromae reveals that temperature affects the expression of virulence- and pathogenicity-related genes.</title>
        <authorList>
            <person name="Felix C."/>
            <person name="Meneses R."/>
            <person name="Goncalves M.F.M."/>
            <person name="Tilleman L."/>
            <person name="Duarte A.S."/>
            <person name="Jorrin-Novo J.V."/>
            <person name="Van de Peer Y."/>
            <person name="Deforce D."/>
            <person name="Van Nieuwerburgh F."/>
            <person name="Esteves A.C."/>
            <person name="Alves A."/>
        </authorList>
    </citation>
    <scope>NUCLEOTIDE SEQUENCE [LARGE SCALE GENOMIC DNA]</scope>
    <source>
        <strain evidence="2 3">LA-SOL3</strain>
    </source>
</reference>
<dbReference type="AlphaFoldDB" id="A0A5N5DUD4"/>
<dbReference type="OrthoDB" id="5376804at2759"/>
<accession>A0A5N5DUD4</accession>
<keyword evidence="3" id="KW-1185">Reference proteome</keyword>
<feature type="transmembrane region" description="Helical" evidence="1">
    <location>
        <begin position="560"/>
        <end position="582"/>
    </location>
</feature>
<keyword evidence="1" id="KW-1133">Transmembrane helix</keyword>
<dbReference type="Proteomes" id="UP000325902">
    <property type="component" value="Unassembled WGS sequence"/>
</dbReference>
<dbReference type="InterPro" id="IPR021514">
    <property type="entry name" value="DUF3176"/>
</dbReference>
<keyword evidence="1" id="KW-0472">Membrane</keyword>
<keyword evidence="1" id="KW-0812">Transmembrane</keyword>
<evidence type="ECO:0000313" key="3">
    <source>
        <dbReference type="Proteomes" id="UP000325902"/>
    </source>
</evidence>
<name>A0A5N5DUD4_9PEZI</name>
<gene>
    <name evidence="2" type="ORF">DBV05_g796</name>
</gene>